<dbReference type="EMBL" id="CAEZSR010000342">
    <property type="protein sequence ID" value="CAB4602192.1"/>
    <property type="molecule type" value="Genomic_DNA"/>
</dbReference>
<accession>A0A6J6GLG7</accession>
<sequence length="82" mass="9058">MMWLAGPGLDGRTLGWAFFDGTAGKGPQLVADPPYDTGVAAMADGWRMIQMSQLIPPYPGLERETSFLKHEFVFERMVDLPA</sequence>
<proteinExistence type="predicted"/>
<name>A0A6J6GLG7_9ZZZZ</name>
<reference evidence="1" key="1">
    <citation type="submission" date="2020-05" db="EMBL/GenBank/DDBJ databases">
        <authorList>
            <person name="Chiriac C."/>
            <person name="Salcher M."/>
            <person name="Ghai R."/>
            <person name="Kavagutti S V."/>
        </authorList>
    </citation>
    <scope>NUCLEOTIDE SEQUENCE</scope>
</reference>
<dbReference type="AlphaFoldDB" id="A0A6J6GLG7"/>
<gene>
    <name evidence="1" type="ORF">UFOPK1493_04399</name>
</gene>
<evidence type="ECO:0000313" key="1">
    <source>
        <dbReference type="EMBL" id="CAB4602192.1"/>
    </source>
</evidence>
<protein>
    <submittedName>
        <fullName evidence="1">Unannotated protein</fullName>
    </submittedName>
</protein>
<organism evidence="1">
    <name type="scientific">freshwater metagenome</name>
    <dbReference type="NCBI Taxonomy" id="449393"/>
    <lineage>
        <taxon>unclassified sequences</taxon>
        <taxon>metagenomes</taxon>
        <taxon>ecological metagenomes</taxon>
    </lineage>
</organism>